<name>A0A239G7N5_9PSED</name>
<sequence>MLASDDPFKLAERYQNQRGQWVVGGLETQVFWPNSPQLVRFENLDFLLQSAVVDDQHRSLPAIAIRANGYGLTVNEGRAAVMRLATAIAWREGKKVDIVMWSEGSHPHRVGRMLNNAFTEYFSGENLHVPQSGEARKALAYYREGLSLGNPFYSFLGFYKAFARSLPNGRERGPWIEQALPRMTDRDAISRREELQAQGDNISEYLATQGRHAIAHAEREDIVDPDDPDDHQRIHLDKPLMRHLAELAMDERLGVPPPSAYERDHLYELEGFRALFDDEQLEGLRRGAFTEGRDYELPDELYVMARKGQTAVHLGLMHMTASCMDDGKVGIELESANGRAFFAFWMDFTNERLIIDPIQGCGLLNATRESRSDIQSEISLEEFKFLIYCNGSVEIWSSDQERRMGKSEAYVLPNNWSPDFAGHQQNLTGLNELLQGMPEIGGEATV</sequence>
<dbReference type="Proteomes" id="UP000198407">
    <property type="component" value="Unassembled WGS sequence"/>
</dbReference>
<evidence type="ECO:0000313" key="2">
    <source>
        <dbReference type="Proteomes" id="UP000198407"/>
    </source>
</evidence>
<protein>
    <submittedName>
        <fullName evidence="1">Uncharacterized protein</fullName>
    </submittedName>
</protein>
<reference evidence="2" key="1">
    <citation type="submission" date="2017-06" db="EMBL/GenBank/DDBJ databases">
        <authorList>
            <person name="Varghese N."/>
            <person name="Submissions S."/>
        </authorList>
    </citation>
    <scope>NUCLEOTIDE SEQUENCE [LARGE SCALE GENOMIC DNA]</scope>
    <source>
        <strain evidence="2">DSM 22348</strain>
    </source>
</reference>
<dbReference type="STRING" id="1215104.GCA_000730585_04357"/>
<dbReference type="RefSeq" id="WP_042122390.1">
    <property type="nucleotide sequence ID" value="NZ_FZOL01000012.1"/>
</dbReference>
<dbReference type="Pfam" id="PF17419">
    <property type="entry name" value="MauJ"/>
    <property type="match status" value="1"/>
</dbReference>
<dbReference type="InterPro" id="IPR035383">
    <property type="entry name" value="MauJ"/>
</dbReference>
<dbReference type="EMBL" id="FZOL01000012">
    <property type="protein sequence ID" value="SNS65167.1"/>
    <property type="molecule type" value="Genomic_DNA"/>
</dbReference>
<keyword evidence="2" id="KW-1185">Reference proteome</keyword>
<dbReference type="AlphaFoldDB" id="A0A239G7N5"/>
<accession>A0A239G7N5</accession>
<organism evidence="1 2">
    <name type="scientific">Pseudomonas japonica</name>
    <dbReference type="NCBI Taxonomy" id="256466"/>
    <lineage>
        <taxon>Bacteria</taxon>
        <taxon>Pseudomonadati</taxon>
        <taxon>Pseudomonadota</taxon>
        <taxon>Gammaproteobacteria</taxon>
        <taxon>Pseudomonadales</taxon>
        <taxon>Pseudomonadaceae</taxon>
        <taxon>Pseudomonas</taxon>
    </lineage>
</organism>
<evidence type="ECO:0000313" key="1">
    <source>
        <dbReference type="EMBL" id="SNS65167.1"/>
    </source>
</evidence>
<gene>
    <name evidence="1" type="ORF">SAMN05444352_11212</name>
</gene>
<proteinExistence type="predicted"/>